<protein>
    <submittedName>
        <fullName evidence="1">Seminal fluid protein</fullName>
    </submittedName>
</protein>
<name>A0A1I9WLA5_NILLU</name>
<reference evidence="1" key="1">
    <citation type="journal article" date="2016" name="BMC Genomics">
        <title>Seminal fluid protein genes of the brown planthopper, Nilaparvata lugens.</title>
        <authorList>
            <person name="Yu B."/>
            <person name="Li D.T."/>
            <person name="Lu J.B."/>
            <person name="Zhang W.X."/>
            <person name="Zhang C.X."/>
        </authorList>
    </citation>
    <scope>NUCLEOTIDE SEQUENCE</scope>
    <source>
        <strain evidence="1">NlSFP_secreted_comp26667</strain>
    </source>
</reference>
<sequence length="181" mass="20773">MVHQFLIHSLPVSEEIDDLHGIACVVSDECHWTEWCYQNKCDLPCHLLQCEQVKPNGFCIVRHHLPFCTTAVELQRDAQVRARGGCISSLDCQETEWCMNEICEDACQQLDCSSQGERVCQVTNHHPICKPKVVDEIPDHLGEKHCTNSYQCEGSFICLDYQCKDPCQQDWIKKIKGPCYE</sequence>
<dbReference type="EMBL" id="KU932289">
    <property type="protein sequence ID" value="APA33925.1"/>
    <property type="molecule type" value="mRNA"/>
</dbReference>
<dbReference type="OrthoDB" id="6984170at2759"/>
<accession>A0A1I9WLA5</accession>
<dbReference type="AlphaFoldDB" id="A0A1I9WLA5"/>
<proteinExistence type="evidence at transcript level"/>
<organism evidence="1">
    <name type="scientific">Nilaparvata lugens</name>
    <name type="common">Brown planthopper</name>
    <dbReference type="NCBI Taxonomy" id="108931"/>
    <lineage>
        <taxon>Eukaryota</taxon>
        <taxon>Metazoa</taxon>
        <taxon>Ecdysozoa</taxon>
        <taxon>Arthropoda</taxon>
        <taxon>Hexapoda</taxon>
        <taxon>Insecta</taxon>
        <taxon>Pterygota</taxon>
        <taxon>Neoptera</taxon>
        <taxon>Paraneoptera</taxon>
        <taxon>Hemiptera</taxon>
        <taxon>Auchenorrhyncha</taxon>
        <taxon>Fulgoroidea</taxon>
        <taxon>Delphacidae</taxon>
        <taxon>Delphacinae</taxon>
        <taxon>Nilaparvata</taxon>
    </lineage>
</organism>
<evidence type="ECO:0000313" key="1">
    <source>
        <dbReference type="EMBL" id="APA33925.1"/>
    </source>
</evidence>